<dbReference type="Gene3D" id="3.30.428.10">
    <property type="entry name" value="HIT-like"/>
    <property type="match status" value="1"/>
</dbReference>
<organism evidence="1 2">
    <name type="scientific">Sphingomonas sinipercae</name>
    <dbReference type="NCBI Taxonomy" id="2714944"/>
    <lineage>
        <taxon>Bacteria</taxon>
        <taxon>Pseudomonadati</taxon>
        <taxon>Pseudomonadota</taxon>
        <taxon>Alphaproteobacteria</taxon>
        <taxon>Sphingomonadales</taxon>
        <taxon>Sphingomonadaceae</taxon>
        <taxon>Sphingomonas</taxon>
    </lineage>
</organism>
<keyword evidence="2" id="KW-1185">Reference proteome</keyword>
<gene>
    <name evidence="1" type="ORF">G7078_06985</name>
</gene>
<protein>
    <submittedName>
        <fullName evidence="1">HIT family protein</fullName>
    </submittedName>
</protein>
<evidence type="ECO:0000313" key="1">
    <source>
        <dbReference type="EMBL" id="QIL02558.1"/>
    </source>
</evidence>
<proteinExistence type="predicted"/>
<reference evidence="1 2" key="1">
    <citation type="submission" date="2020-03" db="EMBL/GenBank/DDBJ databases">
        <title>Sphingomonas sp. nov., isolated from fish.</title>
        <authorList>
            <person name="Hyun D.-W."/>
            <person name="Bae J.-W."/>
        </authorList>
    </citation>
    <scope>NUCLEOTIDE SEQUENCE [LARGE SCALE GENOMIC DNA]</scope>
    <source>
        <strain evidence="1 2">HDW15C</strain>
    </source>
</reference>
<dbReference type="Proteomes" id="UP000502502">
    <property type="component" value="Chromosome"/>
</dbReference>
<dbReference type="RefSeq" id="WP_166094414.1">
    <property type="nucleotide sequence ID" value="NZ_CP049871.1"/>
</dbReference>
<name>A0A6G7ZNQ7_9SPHN</name>
<dbReference type="AlphaFoldDB" id="A0A6G7ZNQ7"/>
<accession>A0A6G7ZNQ7</accession>
<evidence type="ECO:0000313" key="2">
    <source>
        <dbReference type="Proteomes" id="UP000502502"/>
    </source>
</evidence>
<dbReference type="SUPFAM" id="SSF54197">
    <property type="entry name" value="HIT-like"/>
    <property type="match status" value="1"/>
</dbReference>
<sequence length="152" mass="16616">MANATMGKFGFPGTLVRDFGHWAVLVRPAQVTLGSLILASTGEATRYSDLPAAAFGQQGEAIRAIEAALTAFCKYERLNYLMLMMVDPHVHFHVIPRYEGAREWNGLKFADAGWPGPPDLGSARTLAAPQLTALTEELRPLFDEGRGGRDRD</sequence>
<dbReference type="InterPro" id="IPR036265">
    <property type="entry name" value="HIT-like_sf"/>
</dbReference>
<dbReference type="KEGG" id="ssin:G7078_06985"/>
<dbReference type="EMBL" id="CP049871">
    <property type="protein sequence ID" value="QIL02558.1"/>
    <property type="molecule type" value="Genomic_DNA"/>
</dbReference>